<dbReference type="InterPro" id="IPR011009">
    <property type="entry name" value="Kinase-like_dom_sf"/>
</dbReference>
<dbReference type="STRING" id="333673.A0A3M0K9Y7"/>
<dbReference type="SUPFAM" id="SSF56112">
    <property type="entry name" value="Protein kinase-like (PK-like)"/>
    <property type="match status" value="1"/>
</dbReference>
<dbReference type="GO" id="GO:0004674">
    <property type="term" value="F:protein serine/threonine kinase activity"/>
    <property type="evidence" value="ECO:0007669"/>
    <property type="project" value="UniProtKB-KW"/>
</dbReference>
<evidence type="ECO:0000256" key="10">
    <source>
        <dbReference type="PROSITE-ProRule" id="PRU10141"/>
    </source>
</evidence>
<accession>A0A3M0K9Y7</accession>
<dbReference type="Gene3D" id="1.10.510.10">
    <property type="entry name" value="Transferase(Phosphotransferase) domain 1"/>
    <property type="match status" value="1"/>
</dbReference>
<feature type="domain" description="Protein kinase" evidence="12">
    <location>
        <begin position="13"/>
        <end position="295"/>
    </location>
</feature>
<evidence type="ECO:0000259" key="12">
    <source>
        <dbReference type="PROSITE" id="PS50011"/>
    </source>
</evidence>
<keyword evidence="14" id="KW-1185">Reference proteome</keyword>
<dbReference type="GO" id="GO:0043066">
    <property type="term" value="P:negative regulation of apoptotic process"/>
    <property type="evidence" value="ECO:0007669"/>
    <property type="project" value="TreeGrafter"/>
</dbReference>
<evidence type="ECO:0000256" key="5">
    <source>
        <dbReference type="ARBA" id="ARBA00022741"/>
    </source>
</evidence>
<keyword evidence="5 10" id="KW-0547">Nucleotide-binding</keyword>
<dbReference type="GO" id="GO:0005737">
    <property type="term" value="C:cytoplasm"/>
    <property type="evidence" value="ECO:0007669"/>
    <property type="project" value="TreeGrafter"/>
</dbReference>
<organism evidence="13 14">
    <name type="scientific">Hirundo rustica rustica</name>
    <dbReference type="NCBI Taxonomy" id="333673"/>
    <lineage>
        <taxon>Eukaryota</taxon>
        <taxon>Metazoa</taxon>
        <taxon>Chordata</taxon>
        <taxon>Craniata</taxon>
        <taxon>Vertebrata</taxon>
        <taxon>Euteleostomi</taxon>
        <taxon>Archelosauria</taxon>
        <taxon>Archosauria</taxon>
        <taxon>Dinosauria</taxon>
        <taxon>Saurischia</taxon>
        <taxon>Theropoda</taxon>
        <taxon>Coelurosauria</taxon>
        <taxon>Aves</taxon>
        <taxon>Neognathae</taxon>
        <taxon>Neoaves</taxon>
        <taxon>Telluraves</taxon>
        <taxon>Australaves</taxon>
        <taxon>Passeriformes</taxon>
        <taxon>Sylvioidea</taxon>
        <taxon>Hirundinidae</taxon>
        <taxon>Hirundo</taxon>
    </lineage>
</organism>
<evidence type="ECO:0000256" key="4">
    <source>
        <dbReference type="ARBA" id="ARBA00022679"/>
    </source>
</evidence>
<dbReference type="Proteomes" id="UP000269221">
    <property type="component" value="Unassembled WGS sequence"/>
</dbReference>
<proteinExistence type="inferred from homology"/>
<feature type="region of interest" description="Disordered" evidence="11">
    <location>
        <begin position="235"/>
        <end position="259"/>
    </location>
</feature>
<name>A0A3M0K9Y7_HIRRU</name>
<evidence type="ECO:0000256" key="2">
    <source>
        <dbReference type="ARBA" id="ARBA00012513"/>
    </source>
</evidence>
<comment type="caution">
    <text evidence="13">The sequence shown here is derived from an EMBL/GenBank/DDBJ whole genome shotgun (WGS) entry which is preliminary data.</text>
</comment>
<dbReference type="Pfam" id="PF00069">
    <property type="entry name" value="Pkinase"/>
    <property type="match status" value="1"/>
</dbReference>
<keyword evidence="7 10" id="KW-0067">ATP-binding</keyword>
<feature type="compositionally biased region" description="Gly residues" evidence="11">
    <location>
        <begin position="239"/>
        <end position="249"/>
    </location>
</feature>
<dbReference type="InterPro" id="IPR051138">
    <property type="entry name" value="PIM_Ser/Thr_kinase"/>
</dbReference>
<dbReference type="AlphaFoldDB" id="A0A3M0K9Y7"/>
<comment type="catalytic activity">
    <reaction evidence="9">
        <text>L-seryl-[protein] + ATP = O-phospho-L-seryl-[protein] + ADP + H(+)</text>
        <dbReference type="Rhea" id="RHEA:17989"/>
        <dbReference type="Rhea" id="RHEA-COMP:9863"/>
        <dbReference type="Rhea" id="RHEA-COMP:11604"/>
        <dbReference type="ChEBI" id="CHEBI:15378"/>
        <dbReference type="ChEBI" id="CHEBI:29999"/>
        <dbReference type="ChEBI" id="CHEBI:30616"/>
        <dbReference type="ChEBI" id="CHEBI:83421"/>
        <dbReference type="ChEBI" id="CHEBI:456216"/>
        <dbReference type="EC" id="2.7.11.1"/>
    </reaction>
</comment>
<dbReference type="PROSITE" id="PS00108">
    <property type="entry name" value="PROTEIN_KINASE_ST"/>
    <property type="match status" value="1"/>
</dbReference>
<evidence type="ECO:0000256" key="1">
    <source>
        <dbReference type="ARBA" id="ARBA00005505"/>
    </source>
</evidence>
<feature type="binding site" evidence="10">
    <location>
        <position position="42"/>
    </location>
    <ligand>
        <name>ATP</name>
        <dbReference type="ChEBI" id="CHEBI:30616"/>
    </ligand>
</feature>
<dbReference type="InterPro" id="IPR008271">
    <property type="entry name" value="Ser/Thr_kinase_AS"/>
</dbReference>
<evidence type="ECO:0000256" key="7">
    <source>
        <dbReference type="ARBA" id="ARBA00022840"/>
    </source>
</evidence>
<evidence type="ECO:0000313" key="13">
    <source>
        <dbReference type="EMBL" id="RMC03967.1"/>
    </source>
</evidence>
<dbReference type="GO" id="GO:0007346">
    <property type="term" value="P:regulation of mitotic cell cycle"/>
    <property type="evidence" value="ECO:0007669"/>
    <property type="project" value="TreeGrafter"/>
</dbReference>
<evidence type="ECO:0000256" key="9">
    <source>
        <dbReference type="ARBA" id="ARBA00048679"/>
    </source>
</evidence>
<dbReference type="OrthoDB" id="10252171at2759"/>
<gene>
    <name evidence="13" type="ORF">DUI87_19304</name>
</gene>
<keyword evidence="6" id="KW-0418">Kinase</keyword>
<comment type="similarity">
    <text evidence="1">Belongs to the protein kinase superfamily. CAMK Ser/Thr protein kinase family. PIM subfamily.</text>
</comment>
<dbReference type="PROSITE" id="PS50011">
    <property type="entry name" value="PROTEIN_KINASE_DOM"/>
    <property type="match status" value="1"/>
</dbReference>
<dbReference type="PANTHER" id="PTHR22984">
    <property type="entry name" value="SERINE/THREONINE-PROTEIN KINASE PIM"/>
    <property type="match status" value="1"/>
</dbReference>
<protein>
    <recommendedName>
        <fullName evidence="2">non-specific serine/threonine protein kinase</fullName>
        <ecNumber evidence="2">2.7.11.1</ecNumber>
    </recommendedName>
</protein>
<evidence type="ECO:0000256" key="8">
    <source>
        <dbReference type="ARBA" id="ARBA00047899"/>
    </source>
</evidence>
<dbReference type="EC" id="2.7.11.1" evidence="2"/>
<dbReference type="InterPro" id="IPR017441">
    <property type="entry name" value="Protein_kinase_ATP_BS"/>
</dbReference>
<dbReference type="PROSITE" id="PS00107">
    <property type="entry name" value="PROTEIN_KINASE_ATP"/>
    <property type="match status" value="1"/>
</dbReference>
<evidence type="ECO:0000256" key="11">
    <source>
        <dbReference type="SAM" id="MobiDB-lite"/>
    </source>
</evidence>
<evidence type="ECO:0000313" key="14">
    <source>
        <dbReference type="Proteomes" id="UP000269221"/>
    </source>
</evidence>
<dbReference type="EMBL" id="QRBI01000127">
    <property type="protein sequence ID" value="RMC03967.1"/>
    <property type="molecule type" value="Genomic_DNA"/>
</dbReference>
<comment type="catalytic activity">
    <reaction evidence="8">
        <text>L-threonyl-[protein] + ATP = O-phospho-L-threonyl-[protein] + ADP + H(+)</text>
        <dbReference type="Rhea" id="RHEA:46608"/>
        <dbReference type="Rhea" id="RHEA-COMP:11060"/>
        <dbReference type="Rhea" id="RHEA-COMP:11605"/>
        <dbReference type="ChEBI" id="CHEBI:15378"/>
        <dbReference type="ChEBI" id="CHEBI:30013"/>
        <dbReference type="ChEBI" id="CHEBI:30616"/>
        <dbReference type="ChEBI" id="CHEBI:61977"/>
        <dbReference type="ChEBI" id="CHEBI:456216"/>
        <dbReference type="EC" id="2.7.11.1"/>
    </reaction>
</comment>
<evidence type="ECO:0000256" key="6">
    <source>
        <dbReference type="ARBA" id="ARBA00022777"/>
    </source>
</evidence>
<dbReference type="PANTHER" id="PTHR22984:SF11">
    <property type="entry name" value="AURORA KINASE-RELATED"/>
    <property type="match status" value="1"/>
</dbReference>
<dbReference type="SMART" id="SM00220">
    <property type="entry name" value="S_TKc"/>
    <property type="match status" value="1"/>
</dbReference>
<keyword evidence="3" id="KW-0723">Serine/threonine-protein kinase</keyword>
<dbReference type="InterPro" id="IPR000719">
    <property type="entry name" value="Prot_kinase_dom"/>
</dbReference>
<dbReference type="Gene3D" id="3.30.200.20">
    <property type="entry name" value="Phosphorylase Kinase, domain 1"/>
    <property type="match status" value="1"/>
</dbReference>
<evidence type="ECO:0000256" key="3">
    <source>
        <dbReference type="ARBA" id="ARBA00022527"/>
    </source>
</evidence>
<keyword evidence="4" id="KW-0808">Transferase</keyword>
<dbReference type="GO" id="GO:0005524">
    <property type="term" value="F:ATP binding"/>
    <property type="evidence" value="ECO:0007669"/>
    <property type="project" value="UniProtKB-UniRule"/>
</dbReference>
<sequence length="581" mass="63562">MSGKAQHGLKEQYRVGSLLGRGGFGSVFAATRLSDGAPVAIKRVPRNRVRHWDQLPNGTSAPLEIVLLHKVSTGFPGVAQLLEWLELPSDIIMVLERPERCQDLRHFIRARGFLSEEVARELFRQVLEAVQHCTSCGVLHRDIKPENILVDLATGQAKLIDFGCGTYLQDTAYTHFAGTPSYSPPEWTHFGWYYGKPATIWSLGILLHQMVCGEHPFRRGQNISWDHQLSLPERLSQGQGEGAPGGAVPGGAAAAGDSEDDIKDDNLFLDLASTKLKLMDFDSATFFKARLHIFNNQTGDAHDTCSPELVDGHREQNSPPVIQEEAAGDLLSHSDAHRMAEGSDPASVDFSICIDGLDEGTESTISKFADDTKLGVSVDLLEVLAQREVPEDWRCQCEPIPKKSWKEDLGNSRPVSLTSVPSKVVEQITLSAITRTHRMAEGSDPASVDFSICIDGLDEGTESTISKFADDTKLGVSVDLLEGRRALHRDLDRLDPGPKLNNMRFNKTKGWVLHFAHNNPCSATGWGQSGWRVPGRKGPGALMDSRLAMSQQCAQVAKKANGTWPGSGMVWPAGAELLCHP</sequence>
<reference evidence="13 14" key="1">
    <citation type="submission" date="2018-07" db="EMBL/GenBank/DDBJ databases">
        <title>A high quality draft genome assembly of the barn swallow (H. rustica rustica).</title>
        <authorList>
            <person name="Formenti G."/>
            <person name="Chiara M."/>
            <person name="Poveda L."/>
            <person name="Francoijs K.-J."/>
            <person name="Bonisoli-Alquati A."/>
            <person name="Canova L."/>
            <person name="Gianfranceschi L."/>
            <person name="Horner D.S."/>
            <person name="Saino N."/>
        </authorList>
    </citation>
    <scope>NUCLEOTIDE SEQUENCE [LARGE SCALE GENOMIC DNA]</scope>
    <source>
        <strain evidence="13">Chelidonia</strain>
        <tissue evidence="13">Blood</tissue>
    </source>
</reference>